<organism evidence="2 3">
    <name type="scientific">Stygiolobus azoricus</name>
    <dbReference type="NCBI Taxonomy" id="41675"/>
    <lineage>
        <taxon>Archaea</taxon>
        <taxon>Thermoproteota</taxon>
        <taxon>Thermoprotei</taxon>
        <taxon>Sulfolobales</taxon>
        <taxon>Sulfolobaceae</taxon>
        <taxon>Stygiolobus</taxon>
    </lineage>
</organism>
<dbReference type="GO" id="GO:0003677">
    <property type="term" value="F:DNA binding"/>
    <property type="evidence" value="ECO:0007669"/>
    <property type="project" value="InterPro"/>
</dbReference>
<dbReference type="AlphaFoldDB" id="A0A650CRM6"/>
<dbReference type="OrthoDB" id="92826at2157"/>
<dbReference type="NCBIfam" id="NF033573">
    <property type="entry name" value="transpos_IS200"/>
    <property type="match status" value="1"/>
</dbReference>
<accession>A0A650CRM6</accession>
<evidence type="ECO:0000259" key="1">
    <source>
        <dbReference type="SMART" id="SM01321"/>
    </source>
</evidence>
<dbReference type="Pfam" id="PF01797">
    <property type="entry name" value="Y1_Tnp"/>
    <property type="match status" value="1"/>
</dbReference>
<dbReference type="SUPFAM" id="SSF143422">
    <property type="entry name" value="Transposase IS200-like"/>
    <property type="match status" value="1"/>
</dbReference>
<name>A0A650CRM6_9CREN</name>
<dbReference type="InterPro" id="IPR036515">
    <property type="entry name" value="Transposase_17_sf"/>
</dbReference>
<dbReference type="Proteomes" id="UP000423396">
    <property type="component" value="Chromosome"/>
</dbReference>
<evidence type="ECO:0000313" key="3">
    <source>
        <dbReference type="Proteomes" id="UP000423396"/>
    </source>
</evidence>
<dbReference type="Gene3D" id="3.30.70.1290">
    <property type="entry name" value="Transposase IS200-like"/>
    <property type="match status" value="1"/>
</dbReference>
<dbReference type="EMBL" id="CP045483">
    <property type="protein sequence ID" value="QGR20395.1"/>
    <property type="molecule type" value="Genomic_DNA"/>
</dbReference>
<dbReference type="KEGG" id="sazo:D1868_10635"/>
<dbReference type="GO" id="GO:0004803">
    <property type="term" value="F:transposase activity"/>
    <property type="evidence" value="ECO:0007669"/>
    <property type="project" value="InterPro"/>
</dbReference>
<evidence type="ECO:0000313" key="2">
    <source>
        <dbReference type="EMBL" id="QGR20395.1"/>
    </source>
</evidence>
<feature type="domain" description="Transposase IS200-like" evidence="1">
    <location>
        <begin position="15"/>
        <end position="135"/>
    </location>
</feature>
<sequence length="147" mass="17193">MERASDEYYSTRYAKYYCGYHFVWIPRYRKNILVGSVAERLKELIVQIAELDLGCSVKALQVTSDHVHLFVVCPPRLAPAEIIKHIKGKSARLLMQEFPELRSRVGDGKLWTREYFVSTVGHVSKEMIQRYIEQQRKRGDDNAEEEN</sequence>
<dbReference type="PANTHER" id="PTHR33360:SF2">
    <property type="entry name" value="TRANSPOSASE FOR INSERTION SEQUENCE ELEMENT IS200"/>
    <property type="match status" value="1"/>
</dbReference>
<reference evidence="2 3" key="1">
    <citation type="submission" date="2019-10" db="EMBL/GenBank/DDBJ databases">
        <title>Genome Sequences from Six Type Strain Members of the Archaeal Family Sulfolobaceae: Acidianus ambivalens, Acidianus infernus, Metallosphaera prunae, Stygiolobus azoricus, Sulfolobus metallicus, and Sulfurisphaera ohwakuensis.</title>
        <authorList>
            <person name="Counts J.A."/>
            <person name="Kelly R.M."/>
        </authorList>
    </citation>
    <scope>NUCLEOTIDE SEQUENCE [LARGE SCALE GENOMIC DNA]</scope>
    <source>
        <strain evidence="2 3">FC6</strain>
    </source>
</reference>
<dbReference type="GO" id="GO:0006313">
    <property type="term" value="P:DNA transposition"/>
    <property type="evidence" value="ECO:0007669"/>
    <property type="project" value="InterPro"/>
</dbReference>
<gene>
    <name evidence="2" type="primary">tnpA</name>
    <name evidence="2" type="ORF">D1868_10635</name>
</gene>
<dbReference type="PANTHER" id="PTHR33360">
    <property type="entry name" value="TRANSPOSASE FOR INSERTION SEQUENCE ELEMENT IS200"/>
    <property type="match status" value="1"/>
</dbReference>
<dbReference type="InterPro" id="IPR002686">
    <property type="entry name" value="Transposase_17"/>
</dbReference>
<protein>
    <submittedName>
        <fullName evidence="2">IS200/IS605 family transposase</fullName>
    </submittedName>
</protein>
<dbReference type="GeneID" id="42799532"/>
<dbReference type="RefSeq" id="WP_156007846.1">
    <property type="nucleotide sequence ID" value="NZ_CP045483.1"/>
</dbReference>
<dbReference type="SMART" id="SM01321">
    <property type="entry name" value="Y1_Tnp"/>
    <property type="match status" value="1"/>
</dbReference>
<keyword evidence="3" id="KW-1185">Reference proteome</keyword>
<proteinExistence type="predicted"/>